<proteinExistence type="predicted"/>
<keyword evidence="3" id="KW-0804">Transcription</keyword>
<keyword evidence="2" id="KW-0238">DNA-binding</keyword>
<evidence type="ECO:0000313" key="7">
    <source>
        <dbReference type="Proteomes" id="UP000204221"/>
    </source>
</evidence>
<name>A0A221W6N3_9PSEU</name>
<dbReference type="EMBL" id="CP022521">
    <property type="protein sequence ID" value="ASO21592.1"/>
    <property type="molecule type" value="Genomic_DNA"/>
</dbReference>
<evidence type="ECO:0000256" key="2">
    <source>
        <dbReference type="ARBA" id="ARBA00023125"/>
    </source>
</evidence>
<dbReference type="Pfam" id="PF01638">
    <property type="entry name" value="HxlR"/>
    <property type="match status" value="1"/>
</dbReference>
<accession>A0A221W6N3</accession>
<dbReference type="PANTHER" id="PTHR33204">
    <property type="entry name" value="TRANSCRIPTIONAL REGULATOR, MARR FAMILY"/>
    <property type="match status" value="1"/>
</dbReference>
<evidence type="ECO:0000259" key="5">
    <source>
        <dbReference type="PROSITE" id="PS51118"/>
    </source>
</evidence>
<dbReference type="AlphaFoldDB" id="A0A221W6N3"/>
<evidence type="ECO:0000256" key="3">
    <source>
        <dbReference type="ARBA" id="ARBA00023163"/>
    </source>
</evidence>
<reference evidence="6 7" key="1">
    <citation type="submission" date="2017-07" db="EMBL/GenBank/DDBJ databases">
        <title>Complete genome sequence of Actinoalloteichus hoggarensis DSM 45943, type strain of Actinoalloteichus hoggarensis.</title>
        <authorList>
            <person name="Ruckert C."/>
            <person name="Nouioui I."/>
            <person name="Willmese J."/>
            <person name="van Wezel G."/>
            <person name="Klenk H.-P."/>
            <person name="Kalinowski J."/>
            <person name="Zotchev S.B."/>
        </authorList>
    </citation>
    <scope>NUCLEOTIDE SEQUENCE [LARGE SCALE GENOMIC DNA]</scope>
    <source>
        <strain evidence="6 7">DSM 45943</strain>
    </source>
</reference>
<dbReference type="KEGG" id="ahg:AHOG_19870"/>
<evidence type="ECO:0000256" key="1">
    <source>
        <dbReference type="ARBA" id="ARBA00023015"/>
    </source>
</evidence>
<dbReference type="GO" id="GO:0003677">
    <property type="term" value="F:DNA binding"/>
    <property type="evidence" value="ECO:0007669"/>
    <property type="project" value="UniProtKB-KW"/>
</dbReference>
<protein>
    <submittedName>
        <fullName evidence="6">HxlR-like helix-turn-helix</fullName>
    </submittedName>
</protein>
<sequence>MYAPLQLQALREFRSLIKGEWVPDILVALRGESQHFSELRSRVNSLQVTRRSTGSGVLHDGILSRTLQRMEHDGLVERRAQIGVFPPSVEYRLTPLGEDLIVVMQPLAAWIAQRTAANAAPTHSDQPCVLSPPCHEQHGDRPGE</sequence>
<keyword evidence="7" id="KW-1185">Reference proteome</keyword>
<gene>
    <name evidence="6" type="ORF">AHOG_19870</name>
</gene>
<feature type="region of interest" description="Disordered" evidence="4">
    <location>
        <begin position="122"/>
        <end position="144"/>
    </location>
</feature>
<organism evidence="6 7">
    <name type="scientific">Actinoalloteichus hoggarensis</name>
    <dbReference type="NCBI Taxonomy" id="1470176"/>
    <lineage>
        <taxon>Bacteria</taxon>
        <taxon>Bacillati</taxon>
        <taxon>Actinomycetota</taxon>
        <taxon>Actinomycetes</taxon>
        <taxon>Pseudonocardiales</taxon>
        <taxon>Pseudonocardiaceae</taxon>
        <taxon>Actinoalloteichus</taxon>
    </lineage>
</organism>
<dbReference type="Gene3D" id="1.10.10.10">
    <property type="entry name" value="Winged helix-like DNA-binding domain superfamily/Winged helix DNA-binding domain"/>
    <property type="match status" value="1"/>
</dbReference>
<dbReference type="PROSITE" id="PS51118">
    <property type="entry name" value="HTH_HXLR"/>
    <property type="match status" value="1"/>
</dbReference>
<feature type="domain" description="HTH hxlR-type" evidence="5">
    <location>
        <begin position="3"/>
        <end position="119"/>
    </location>
</feature>
<evidence type="ECO:0000256" key="4">
    <source>
        <dbReference type="SAM" id="MobiDB-lite"/>
    </source>
</evidence>
<keyword evidence="1" id="KW-0805">Transcription regulation</keyword>
<dbReference type="SUPFAM" id="SSF46785">
    <property type="entry name" value="Winged helix' DNA-binding domain"/>
    <property type="match status" value="1"/>
</dbReference>
<dbReference type="Proteomes" id="UP000204221">
    <property type="component" value="Chromosome"/>
</dbReference>
<evidence type="ECO:0000313" key="6">
    <source>
        <dbReference type="EMBL" id="ASO21592.1"/>
    </source>
</evidence>
<dbReference type="InterPro" id="IPR036388">
    <property type="entry name" value="WH-like_DNA-bd_sf"/>
</dbReference>
<dbReference type="PANTHER" id="PTHR33204:SF37">
    <property type="entry name" value="HTH-TYPE TRANSCRIPTIONAL REGULATOR YODB"/>
    <property type="match status" value="1"/>
</dbReference>
<dbReference type="InterPro" id="IPR036390">
    <property type="entry name" value="WH_DNA-bd_sf"/>
</dbReference>
<feature type="compositionally biased region" description="Basic and acidic residues" evidence="4">
    <location>
        <begin position="135"/>
        <end position="144"/>
    </location>
</feature>
<dbReference type="InterPro" id="IPR002577">
    <property type="entry name" value="HTH_HxlR"/>
</dbReference>